<dbReference type="InterPro" id="IPR012677">
    <property type="entry name" value="Nucleotide-bd_a/b_plait_sf"/>
</dbReference>
<dbReference type="AlphaFoldDB" id="A0A9P5UCR7"/>
<feature type="compositionally biased region" description="Low complexity" evidence="2">
    <location>
        <begin position="254"/>
        <end position="264"/>
    </location>
</feature>
<dbReference type="PROSITE" id="PS50102">
    <property type="entry name" value="RRM"/>
    <property type="match status" value="1"/>
</dbReference>
<dbReference type="Proteomes" id="UP000772434">
    <property type="component" value="Unassembled WGS sequence"/>
</dbReference>
<keyword evidence="1" id="KW-0694">RNA-binding</keyword>
<reference evidence="4" key="1">
    <citation type="submission" date="2020-11" db="EMBL/GenBank/DDBJ databases">
        <authorList>
            <consortium name="DOE Joint Genome Institute"/>
            <person name="Ahrendt S."/>
            <person name="Riley R."/>
            <person name="Andreopoulos W."/>
            <person name="Labutti K."/>
            <person name="Pangilinan J."/>
            <person name="Ruiz-Duenas F.J."/>
            <person name="Barrasa J.M."/>
            <person name="Sanchez-Garcia M."/>
            <person name="Camarero S."/>
            <person name="Miyauchi S."/>
            <person name="Serrano A."/>
            <person name="Linde D."/>
            <person name="Babiker R."/>
            <person name="Drula E."/>
            <person name="Ayuso-Fernandez I."/>
            <person name="Pacheco R."/>
            <person name="Padilla G."/>
            <person name="Ferreira P."/>
            <person name="Barriuso J."/>
            <person name="Kellner H."/>
            <person name="Castanera R."/>
            <person name="Alfaro M."/>
            <person name="Ramirez L."/>
            <person name="Pisabarro A.G."/>
            <person name="Kuo A."/>
            <person name="Tritt A."/>
            <person name="Lipzen A."/>
            <person name="He G."/>
            <person name="Yan M."/>
            <person name="Ng V."/>
            <person name="Cullen D."/>
            <person name="Martin F."/>
            <person name="Rosso M.-N."/>
            <person name="Henrissat B."/>
            <person name="Hibbett D."/>
            <person name="Martinez A.T."/>
            <person name="Grigoriev I.V."/>
        </authorList>
    </citation>
    <scope>NUCLEOTIDE SEQUENCE</scope>
    <source>
        <strain evidence="4">AH 40177</strain>
    </source>
</reference>
<evidence type="ECO:0000313" key="4">
    <source>
        <dbReference type="EMBL" id="KAF9074417.1"/>
    </source>
</evidence>
<dbReference type="GO" id="GO:0003723">
    <property type="term" value="F:RNA binding"/>
    <property type="evidence" value="ECO:0007669"/>
    <property type="project" value="UniProtKB-UniRule"/>
</dbReference>
<comment type="caution">
    <text evidence="4">The sequence shown here is derived from an EMBL/GenBank/DDBJ whole genome shotgun (WGS) entry which is preliminary data.</text>
</comment>
<evidence type="ECO:0000256" key="1">
    <source>
        <dbReference type="PROSITE-ProRule" id="PRU00176"/>
    </source>
</evidence>
<feature type="compositionally biased region" description="Pro residues" evidence="2">
    <location>
        <begin position="327"/>
        <end position="340"/>
    </location>
</feature>
<dbReference type="CDD" id="cd00590">
    <property type="entry name" value="RRM_SF"/>
    <property type="match status" value="1"/>
</dbReference>
<sequence length="340" mass="39336">MQQILFVAGLNPSTRARDLAEVFERFGPIERCDVVPPSRPNPWNKTNPYAFVEFKSQRDAHEALSRLNRTYFDDYMLKISWATHPPSHTFNKTYPQRRANRSRSQSPSRNDNESDKPLLHGKLERHSYLPQHASSDHNSRDDTDEYRYNRRSYSYGDEYRGDHNQRRRSSREEYKAAGIGDTLRYNDGPRQFEPSVRGHHHHNRYNTISERPRPSRSPHSSRHRVQNGRGHSTRGRFERRSWIRPSRSQDEDPPNQSSPQPHNQTRSPLPYRGRSRTPATMNKQSPSTDYAQTPPGPPPPPGEYCGSSPQTRSPHGWSTPGRHLPEPMTPPGQPPGPEED</sequence>
<feature type="compositionally biased region" description="Basic residues" evidence="2">
    <location>
        <begin position="214"/>
        <end position="234"/>
    </location>
</feature>
<organism evidence="4 5">
    <name type="scientific">Rhodocollybia butyracea</name>
    <dbReference type="NCBI Taxonomy" id="206335"/>
    <lineage>
        <taxon>Eukaryota</taxon>
        <taxon>Fungi</taxon>
        <taxon>Dikarya</taxon>
        <taxon>Basidiomycota</taxon>
        <taxon>Agaricomycotina</taxon>
        <taxon>Agaricomycetes</taxon>
        <taxon>Agaricomycetidae</taxon>
        <taxon>Agaricales</taxon>
        <taxon>Marasmiineae</taxon>
        <taxon>Omphalotaceae</taxon>
        <taxon>Rhodocollybia</taxon>
    </lineage>
</organism>
<dbReference type="PANTHER" id="PTHR48038">
    <property type="entry name" value="RIBONUCLEOPROTEIN RB97D"/>
    <property type="match status" value="1"/>
</dbReference>
<dbReference type="SMART" id="SM00360">
    <property type="entry name" value="RRM"/>
    <property type="match status" value="1"/>
</dbReference>
<feature type="compositionally biased region" description="Basic and acidic residues" evidence="2">
    <location>
        <begin position="157"/>
        <end position="175"/>
    </location>
</feature>
<name>A0A9P5UCR7_9AGAR</name>
<keyword evidence="5" id="KW-1185">Reference proteome</keyword>
<gene>
    <name evidence="4" type="ORF">BDP27DRAFT_1416302</name>
</gene>
<accession>A0A9P5UCR7</accession>
<dbReference type="Gene3D" id="3.30.70.330">
    <property type="match status" value="1"/>
</dbReference>
<feature type="compositionally biased region" description="Basic and acidic residues" evidence="2">
    <location>
        <begin position="110"/>
        <end position="127"/>
    </location>
</feature>
<feature type="compositionally biased region" description="Polar residues" evidence="2">
    <location>
        <begin position="277"/>
        <end position="291"/>
    </location>
</feature>
<dbReference type="InterPro" id="IPR035979">
    <property type="entry name" value="RBD_domain_sf"/>
</dbReference>
<dbReference type="OrthoDB" id="5970at2759"/>
<evidence type="ECO:0000259" key="3">
    <source>
        <dbReference type="PROSITE" id="PS50102"/>
    </source>
</evidence>
<dbReference type="SUPFAM" id="SSF54928">
    <property type="entry name" value="RNA-binding domain, RBD"/>
    <property type="match status" value="1"/>
</dbReference>
<feature type="domain" description="RRM" evidence="3">
    <location>
        <begin position="3"/>
        <end position="84"/>
    </location>
</feature>
<evidence type="ECO:0000313" key="5">
    <source>
        <dbReference type="Proteomes" id="UP000772434"/>
    </source>
</evidence>
<dbReference type="Pfam" id="PF00076">
    <property type="entry name" value="RRM_1"/>
    <property type="match status" value="1"/>
</dbReference>
<dbReference type="PANTHER" id="PTHR48038:SF1">
    <property type="entry name" value="RIBONUCLEOPROTEIN RB97D"/>
    <property type="match status" value="1"/>
</dbReference>
<protein>
    <recommendedName>
        <fullName evidence="3">RRM domain-containing protein</fullName>
    </recommendedName>
</protein>
<proteinExistence type="predicted"/>
<feature type="compositionally biased region" description="Basic and acidic residues" evidence="2">
    <location>
        <begin position="134"/>
        <end position="148"/>
    </location>
</feature>
<feature type="region of interest" description="Disordered" evidence="2">
    <location>
        <begin position="86"/>
        <end position="340"/>
    </location>
</feature>
<dbReference type="EMBL" id="JADNRY010000013">
    <property type="protein sequence ID" value="KAF9074417.1"/>
    <property type="molecule type" value="Genomic_DNA"/>
</dbReference>
<evidence type="ECO:0000256" key="2">
    <source>
        <dbReference type="SAM" id="MobiDB-lite"/>
    </source>
</evidence>
<dbReference type="InterPro" id="IPR000504">
    <property type="entry name" value="RRM_dom"/>
</dbReference>